<dbReference type="InterPro" id="IPR014729">
    <property type="entry name" value="Rossmann-like_a/b/a_fold"/>
</dbReference>
<protein>
    <recommendedName>
        <fullName evidence="3">Asparagine synthase (Glutamine-hydrolysing)</fullName>
    </recommendedName>
</protein>
<dbReference type="EMBL" id="JBHSBN010000021">
    <property type="protein sequence ID" value="MFC4109097.1"/>
    <property type="molecule type" value="Genomic_DNA"/>
</dbReference>
<dbReference type="SUPFAM" id="SSF52402">
    <property type="entry name" value="Adenine nucleotide alpha hydrolases-like"/>
    <property type="match status" value="1"/>
</dbReference>
<name>A0ABV8KT81_9ACTN</name>
<dbReference type="SUPFAM" id="SSF56235">
    <property type="entry name" value="N-terminal nucleophile aminohydrolases (Ntn hydrolases)"/>
    <property type="match status" value="1"/>
</dbReference>
<dbReference type="RefSeq" id="WP_377550113.1">
    <property type="nucleotide sequence ID" value="NZ_JBHSBN010000021.1"/>
</dbReference>
<accession>A0ABV8KT81</accession>
<evidence type="ECO:0000313" key="1">
    <source>
        <dbReference type="EMBL" id="MFC4109097.1"/>
    </source>
</evidence>
<dbReference type="Gene3D" id="3.40.50.620">
    <property type="entry name" value="HUPs"/>
    <property type="match status" value="1"/>
</dbReference>
<gene>
    <name evidence="1" type="ORF">ACFOX0_24600</name>
</gene>
<proteinExistence type="predicted"/>
<dbReference type="InterPro" id="IPR029055">
    <property type="entry name" value="Ntn_hydrolases_N"/>
</dbReference>
<comment type="caution">
    <text evidence="1">The sequence shown here is derived from an EMBL/GenBank/DDBJ whole genome shotgun (WGS) entry which is preliminary data.</text>
</comment>
<sequence length="603" mass="63953">MKAFLAVSLTPGTAHPAGSGPPADVLDLLAGPGPAAVHQVEHGWIAYTAPDPADPMGNPPLGFTGRLTRAVRERTGDVDMVAVGAMLGDGRAVDGDRLAGLLPPFGAAHYAGPGAPVVVACDWLGLRQLFWWQGDGIAAVCTSAPALAALAGTGLDTTALGVQSLVGWQIGLATPFRDVGKLPPGGVAVLRGATVAIHRYADQALAVPGRVPPVEETVAEMAELLRDFHERYLADHPDTVLQLTGGQDSRLLLAAVPPYRRPGLAALTIDVPGGVESRIAARLSGLCGLDHRIRWRDEGATVDPALAHRLALAAATALGCMASPLALAPISLVEDDLPQNHRLSGLGGEVARGFYYLGQPRHAGTSPQLAQRLARWRLFSNERADPGALRPEFAAAARAAALDAVTASFAGLSDDWLRATDEFYLWQRTQRWAGTHSSVAAVERWFVNPMLDRRFLQLALTAPAADKRDSYLTGRLIHRLDPRLAAVPLDSGLVPARLGRRSVATSTAVARVSAGKLVRKLRQRVAGGRRPQLGAAELAELVVRHWRAEPTVVRPLREVGLVRDAWLDELLAGRRDADAATMAFLINLLVAADVTARHPAPAR</sequence>
<organism evidence="1 2">
    <name type="scientific">Micromonospora zhanjiangensis</name>
    <dbReference type="NCBI Taxonomy" id="1522057"/>
    <lineage>
        <taxon>Bacteria</taxon>
        <taxon>Bacillati</taxon>
        <taxon>Actinomycetota</taxon>
        <taxon>Actinomycetes</taxon>
        <taxon>Micromonosporales</taxon>
        <taxon>Micromonosporaceae</taxon>
        <taxon>Micromonospora</taxon>
    </lineage>
</organism>
<keyword evidence="2" id="KW-1185">Reference proteome</keyword>
<reference evidence="2" key="1">
    <citation type="journal article" date="2019" name="Int. J. Syst. Evol. Microbiol.">
        <title>The Global Catalogue of Microorganisms (GCM) 10K type strain sequencing project: providing services to taxonomists for standard genome sequencing and annotation.</title>
        <authorList>
            <consortium name="The Broad Institute Genomics Platform"/>
            <consortium name="The Broad Institute Genome Sequencing Center for Infectious Disease"/>
            <person name="Wu L."/>
            <person name="Ma J."/>
        </authorList>
    </citation>
    <scope>NUCLEOTIDE SEQUENCE [LARGE SCALE GENOMIC DNA]</scope>
    <source>
        <strain evidence="2">2902at01</strain>
    </source>
</reference>
<evidence type="ECO:0000313" key="2">
    <source>
        <dbReference type="Proteomes" id="UP001595868"/>
    </source>
</evidence>
<evidence type="ECO:0008006" key="3">
    <source>
        <dbReference type="Google" id="ProtNLM"/>
    </source>
</evidence>
<dbReference type="Proteomes" id="UP001595868">
    <property type="component" value="Unassembled WGS sequence"/>
</dbReference>